<accession>A0AAP0GWM9</accession>
<dbReference type="InterPro" id="IPR036404">
    <property type="entry name" value="Jacalin-like_lectin_dom_sf"/>
</dbReference>
<dbReference type="Pfam" id="PF13963">
    <property type="entry name" value="Transpos_assoc"/>
    <property type="match status" value="1"/>
</dbReference>
<evidence type="ECO:0000259" key="4">
    <source>
        <dbReference type="Pfam" id="PF01419"/>
    </source>
</evidence>
<evidence type="ECO:0000256" key="1">
    <source>
        <dbReference type="ARBA" id="ARBA00006568"/>
    </source>
</evidence>
<dbReference type="InterPro" id="IPR029480">
    <property type="entry name" value="Transpos_assoc"/>
</dbReference>
<keyword evidence="2" id="KW-0430">Lectin</keyword>
<keyword evidence="3" id="KW-0472">Membrane</keyword>
<comment type="similarity">
    <text evidence="1">Belongs to the jacalin lectin family.</text>
</comment>
<keyword evidence="3" id="KW-0812">Transmembrane</keyword>
<dbReference type="Proteomes" id="UP001408789">
    <property type="component" value="Unassembled WGS sequence"/>
</dbReference>
<evidence type="ECO:0000256" key="2">
    <source>
        <dbReference type="ARBA" id="ARBA00022734"/>
    </source>
</evidence>
<proteinExistence type="inferred from homology"/>
<dbReference type="Pfam" id="PF01419">
    <property type="entry name" value="Jacalin"/>
    <property type="match status" value="1"/>
</dbReference>
<feature type="transmembrane region" description="Helical" evidence="3">
    <location>
        <begin position="59"/>
        <end position="82"/>
    </location>
</feature>
<evidence type="ECO:0000313" key="6">
    <source>
        <dbReference type="EMBL" id="KAK9064516.1"/>
    </source>
</evidence>
<protein>
    <submittedName>
        <fullName evidence="6">Uncharacterized protein</fullName>
    </submittedName>
</protein>
<comment type="caution">
    <text evidence="6">The sequence shown here is derived from an EMBL/GenBank/DDBJ whole genome shotgun (WGS) entry which is preliminary data.</text>
</comment>
<reference evidence="6 7" key="1">
    <citation type="submission" date="2024-04" db="EMBL/GenBank/DDBJ databases">
        <title>The reference genome of an endangered Asteraceae, Deinandra increscens subsp. villosa, native to the Central Coast of California.</title>
        <authorList>
            <person name="Guilliams M."/>
            <person name="Hasenstab-Lehman K."/>
            <person name="Meyer R."/>
            <person name="Mcevoy S."/>
        </authorList>
    </citation>
    <scope>NUCLEOTIDE SEQUENCE [LARGE SCALE GENOMIC DNA]</scope>
    <source>
        <tissue evidence="6">Leaf</tissue>
    </source>
</reference>
<dbReference type="Gene3D" id="2.100.10.30">
    <property type="entry name" value="Jacalin-like lectin domain"/>
    <property type="match status" value="1"/>
</dbReference>
<organism evidence="6 7">
    <name type="scientific">Deinandra increscens subsp. villosa</name>
    <dbReference type="NCBI Taxonomy" id="3103831"/>
    <lineage>
        <taxon>Eukaryota</taxon>
        <taxon>Viridiplantae</taxon>
        <taxon>Streptophyta</taxon>
        <taxon>Embryophyta</taxon>
        <taxon>Tracheophyta</taxon>
        <taxon>Spermatophyta</taxon>
        <taxon>Magnoliopsida</taxon>
        <taxon>eudicotyledons</taxon>
        <taxon>Gunneridae</taxon>
        <taxon>Pentapetalae</taxon>
        <taxon>asterids</taxon>
        <taxon>campanulids</taxon>
        <taxon>Asterales</taxon>
        <taxon>Asteraceae</taxon>
        <taxon>Asteroideae</taxon>
        <taxon>Heliantheae alliance</taxon>
        <taxon>Madieae</taxon>
        <taxon>Madiinae</taxon>
        <taxon>Deinandra</taxon>
    </lineage>
</organism>
<sequence length="242" mass="27563">MKTTPPPRTAADASVSLPEFQYDLHCLQSSGHYFPFSLFISRFDCSYMSCLFALAFLDLHWSCVLGLILSAAVFDLRFLVIIMDRSWMSEPRSSTPFLKGVGEFLDFEFRKNGNEIGEMKCLCVNCFCKLWVTRETTLQHIICNGIMEGYNNHHLEVGKEVAQVGIWGTKSKGSPHNHWSFRLANNHKLKKITIDHGDLIYSLKFSTEDDRGSFHDSEKVGGWNGGNEECEVKSKENKLFLC</sequence>
<dbReference type="GO" id="GO:0030246">
    <property type="term" value="F:carbohydrate binding"/>
    <property type="evidence" value="ECO:0007669"/>
    <property type="project" value="UniProtKB-KW"/>
</dbReference>
<evidence type="ECO:0000256" key="3">
    <source>
        <dbReference type="SAM" id="Phobius"/>
    </source>
</evidence>
<keyword evidence="7" id="KW-1185">Reference proteome</keyword>
<feature type="domain" description="Jacalin-type lectin" evidence="4">
    <location>
        <begin position="165"/>
        <end position="236"/>
    </location>
</feature>
<gene>
    <name evidence="6" type="ORF">SSX86_015898</name>
</gene>
<keyword evidence="3" id="KW-1133">Transmembrane helix</keyword>
<dbReference type="EMBL" id="JBCNJP010000017">
    <property type="protein sequence ID" value="KAK9064516.1"/>
    <property type="molecule type" value="Genomic_DNA"/>
</dbReference>
<name>A0AAP0GWM9_9ASTR</name>
<dbReference type="AlphaFoldDB" id="A0AAP0GWM9"/>
<dbReference type="InterPro" id="IPR001229">
    <property type="entry name" value="Jacalin-like_lectin_dom"/>
</dbReference>
<evidence type="ECO:0000313" key="7">
    <source>
        <dbReference type="Proteomes" id="UP001408789"/>
    </source>
</evidence>
<evidence type="ECO:0000259" key="5">
    <source>
        <dbReference type="Pfam" id="PF13963"/>
    </source>
</evidence>
<dbReference type="SUPFAM" id="SSF51101">
    <property type="entry name" value="Mannose-binding lectins"/>
    <property type="match status" value="1"/>
</dbReference>
<feature type="domain" description="Transposase-associated" evidence="5">
    <location>
        <begin position="85"/>
        <end position="152"/>
    </location>
</feature>